<evidence type="ECO:0000313" key="3">
    <source>
        <dbReference type="Proteomes" id="UP001283361"/>
    </source>
</evidence>
<evidence type="ECO:0000256" key="1">
    <source>
        <dbReference type="SAM" id="MobiDB-lite"/>
    </source>
</evidence>
<sequence>MKALLCQNNAAKPKHDAVYSQNQLASLDSVLTRNWSPPGESSAEMAERREAQSKSETHNAPESSLGRVLDRTVSSVFEI</sequence>
<keyword evidence="3" id="KW-1185">Reference proteome</keyword>
<dbReference type="AlphaFoldDB" id="A0AAE1D5I3"/>
<gene>
    <name evidence="2" type="ORF">RRG08_047404</name>
</gene>
<comment type="caution">
    <text evidence="2">The sequence shown here is derived from an EMBL/GenBank/DDBJ whole genome shotgun (WGS) entry which is preliminary data.</text>
</comment>
<feature type="compositionally biased region" description="Basic and acidic residues" evidence="1">
    <location>
        <begin position="45"/>
        <end position="59"/>
    </location>
</feature>
<dbReference type="Proteomes" id="UP001283361">
    <property type="component" value="Unassembled WGS sequence"/>
</dbReference>
<evidence type="ECO:0000313" key="2">
    <source>
        <dbReference type="EMBL" id="KAK3757213.1"/>
    </source>
</evidence>
<reference evidence="2" key="1">
    <citation type="journal article" date="2023" name="G3 (Bethesda)">
        <title>A reference genome for the long-term kleptoplast-retaining sea slug Elysia crispata morphotype clarki.</title>
        <authorList>
            <person name="Eastman K.E."/>
            <person name="Pendleton A.L."/>
            <person name="Shaikh M.A."/>
            <person name="Suttiyut T."/>
            <person name="Ogas R."/>
            <person name="Tomko P."/>
            <person name="Gavelis G."/>
            <person name="Widhalm J.R."/>
            <person name="Wisecaver J.H."/>
        </authorList>
    </citation>
    <scope>NUCLEOTIDE SEQUENCE</scope>
    <source>
        <strain evidence="2">ECLA1</strain>
    </source>
</reference>
<name>A0AAE1D5I3_9GAST</name>
<accession>A0AAE1D5I3</accession>
<organism evidence="2 3">
    <name type="scientific">Elysia crispata</name>
    <name type="common">lettuce slug</name>
    <dbReference type="NCBI Taxonomy" id="231223"/>
    <lineage>
        <taxon>Eukaryota</taxon>
        <taxon>Metazoa</taxon>
        <taxon>Spiralia</taxon>
        <taxon>Lophotrochozoa</taxon>
        <taxon>Mollusca</taxon>
        <taxon>Gastropoda</taxon>
        <taxon>Heterobranchia</taxon>
        <taxon>Euthyneura</taxon>
        <taxon>Panpulmonata</taxon>
        <taxon>Sacoglossa</taxon>
        <taxon>Placobranchoidea</taxon>
        <taxon>Plakobranchidae</taxon>
        <taxon>Elysia</taxon>
    </lineage>
</organism>
<proteinExistence type="predicted"/>
<feature type="region of interest" description="Disordered" evidence="1">
    <location>
        <begin position="32"/>
        <end position="67"/>
    </location>
</feature>
<protein>
    <submittedName>
        <fullName evidence="2">Uncharacterized protein</fullName>
    </submittedName>
</protein>
<dbReference type="EMBL" id="JAWDGP010005399">
    <property type="protein sequence ID" value="KAK3757213.1"/>
    <property type="molecule type" value="Genomic_DNA"/>
</dbReference>